<comment type="domain">
    <text evidence="11">The N-terminal domain is essential for RNAP assembly and basal transcription, whereas the C-terminal domain is involved in interaction with transcriptional regulators and with upstream promoter elements.</text>
</comment>
<evidence type="ECO:0000256" key="11">
    <source>
        <dbReference type="HAMAP-Rule" id="MF_00059"/>
    </source>
</evidence>
<dbReference type="InterPro" id="IPR011260">
    <property type="entry name" value="RNAP_asu_C"/>
</dbReference>
<dbReference type="Proteomes" id="UP000317894">
    <property type="component" value="Unassembled WGS sequence"/>
</dbReference>
<dbReference type="SUPFAM" id="SSF47789">
    <property type="entry name" value="C-terminal domain of RNA polymerase alpha subunit"/>
    <property type="match status" value="1"/>
</dbReference>
<reference evidence="13 14" key="1">
    <citation type="submission" date="2019-07" db="EMBL/GenBank/DDBJ databases">
        <title>Novel species isolated from glacier.</title>
        <authorList>
            <person name="Liu Q."/>
            <person name="Xin Y.-H."/>
        </authorList>
    </citation>
    <scope>NUCLEOTIDE SEQUENCE [LARGE SCALE GENOMIC DNA]</scope>
    <source>
        <strain evidence="13 14">LB1R16</strain>
    </source>
</reference>
<dbReference type="InterPro" id="IPR011773">
    <property type="entry name" value="DNA-dir_RpoA"/>
</dbReference>
<evidence type="ECO:0000256" key="5">
    <source>
        <dbReference type="ARBA" id="ARBA00022679"/>
    </source>
</evidence>
<dbReference type="SMART" id="SM00662">
    <property type="entry name" value="RPOLD"/>
    <property type="match status" value="1"/>
</dbReference>
<dbReference type="Gene3D" id="1.10.150.20">
    <property type="entry name" value="5' to 3' exonuclease, C-terminal subdomain"/>
    <property type="match status" value="1"/>
</dbReference>
<dbReference type="Pfam" id="PF03118">
    <property type="entry name" value="RNA_pol_A_CTD"/>
    <property type="match status" value="1"/>
</dbReference>
<dbReference type="FunFam" id="1.10.150.20:FF:000001">
    <property type="entry name" value="DNA-directed RNA polymerase subunit alpha"/>
    <property type="match status" value="1"/>
</dbReference>
<protein>
    <recommendedName>
        <fullName evidence="3 11">DNA-directed RNA polymerase subunit alpha</fullName>
        <shortName evidence="11">RNAP subunit alpha</shortName>
        <ecNumber evidence="2 11">2.7.7.6</ecNumber>
    </recommendedName>
    <alternativeName>
        <fullName evidence="9 11">RNA polymerase subunit alpha</fullName>
    </alternativeName>
    <alternativeName>
        <fullName evidence="8 11">Transcriptase subunit alpha</fullName>
    </alternativeName>
</protein>
<gene>
    <name evidence="11" type="primary">rpoA</name>
    <name evidence="13" type="ORF">FMM06_12835</name>
</gene>
<dbReference type="GO" id="GO:0046983">
    <property type="term" value="F:protein dimerization activity"/>
    <property type="evidence" value="ECO:0007669"/>
    <property type="project" value="InterPro"/>
</dbReference>
<name>A0A552U8P0_9SPHN</name>
<evidence type="ECO:0000256" key="4">
    <source>
        <dbReference type="ARBA" id="ARBA00022478"/>
    </source>
</evidence>
<dbReference type="Gene3D" id="3.30.1360.10">
    <property type="entry name" value="RNA polymerase, RBP11-like subunit"/>
    <property type="match status" value="1"/>
</dbReference>
<evidence type="ECO:0000259" key="12">
    <source>
        <dbReference type="SMART" id="SM00662"/>
    </source>
</evidence>
<comment type="subunit">
    <text evidence="11">Homodimer. The RNAP catalytic core consists of 2 alpha, 1 beta, 1 beta' and 1 omega subunit. When a sigma factor is associated with the core the holoenzyme is formed, which can initiate transcription.</text>
</comment>
<evidence type="ECO:0000313" key="13">
    <source>
        <dbReference type="EMBL" id="TRW14577.1"/>
    </source>
</evidence>
<dbReference type="Gene3D" id="2.170.120.12">
    <property type="entry name" value="DNA-directed RNA polymerase, insert domain"/>
    <property type="match status" value="1"/>
</dbReference>
<dbReference type="GO" id="GO:0006351">
    <property type="term" value="P:DNA-templated transcription"/>
    <property type="evidence" value="ECO:0007669"/>
    <property type="project" value="UniProtKB-UniRule"/>
</dbReference>
<dbReference type="NCBIfam" id="NF003513">
    <property type="entry name" value="PRK05182.1-2"/>
    <property type="match status" value="1"/>
</dbReference>
<dbReference type="Pfam" id="PF01000">
    <property type="entry name" value="RNA_pol_A_bac"/>
    <property type="match status" value="1"/>
</dbReference>
<comment type="similarity">
    <text evidence="1 11">Belongs to the RNA polymerase alpha chain family.</text>
</comment>
<evidence type="ECO:0000256" key="8">
    <source>
        <dbReference type="ARBA" id="ARBA00032524"/>
    </source>
</evidence>
<comment type="function">
    <text evidence="11">DNA-dependent RNA polymerase catalyzes the transcription of DNA into RNA using the four ribonucleoside triphosphates as substrates.</text>
</comment>
<keyword evidence="4 11" id="KW-0240">DNA-directed RNA polymerase</keyword>
<proteinExistence type="inferred from homology"/>
<evidence type="ECO:0000313" key="14">
    <source>
        <dbReference type="Proteomes" id="UP000317894"/>
    </source>
</evidence>
<dbReference type="Pfam" id="PF01193">
    <property type="entry name" value="RNA_pol_L"/>
    <property type="match status" value="1"/>
</dbReference>
<feature type="region of interest" description="Alpha N-terminal domain (alpha-NTD)" evidence="11">
    <location>
        <begin position="1"/>
        <end position="236"/>
    </location>
</feature>
<dbReference type="SUPFAM" id="SSF56553">
    <property type="entry name" value="Insert subdomain of RNA polymerase alpha subunit"/>
    <property type="match status" value="1"/>
</dbReference>
<dbReference type="GO" id="GO:0000428">
    <property type="term" value="C:DNA-directed RNA polymerase complex"/>
    <property type="evidence" value="ECO:0007669"/>
    <property type="project" value="UniProtKB-KW"/>
</dbReference>
<organism evidence="13 14">
    <name type="scientific">Glacieibacterium frigidum</name>
    <dbReference type="NCBI Taxonomy" id="2593303"/>
    <lineage>
        <taxon>Bacteria</taxon>
        <taxon>Pseudomonadati</taxon>
        <taxon>Pseudomonadota</taxon>
        <taxon>Alphaproteobacteria</taxon>
        <taxon>Sphingomonadales</taxon>
        <taxon>Sphingosinicellaceae</taxon>
        <taxon>Glacieibacterium</taxon>
    </lineage>
</organism>
<dbReference type="HAMAP" id="MF_00059">
    <property type="entry name" value="RNApol_bact_RpoA"/>
    <property type="match status" value="1"/>
</dbReference>
<dbReference type="GO" id="GO:0005737">
    <property type="term" value="C:cytoplasm"/>
    <property type="evidence" value="ECO:0007669"/>
    <property type="project" value="UniProtKB-ARBA"/>
</dbReference>
<keyword evidence="6 11" id="KW-0548">Nucleotidyltransferase</keyword>
<comment type="caution">
    <text evidence="13">The sequence shown here is derived from an EMBL/GenBank/DDBJ whole genome shotgun (WGS) entry which is preliminary data.</text>
</comment>
<dbReference type="FunFam" id="2.170.120.12:FF:000001">
    <property type="entry name" value="DNA-directed RNA polymerase subunit alpha"/>
    <property type="match status" value="1"/>
</dbReference>
<dbReference type="InterPro" id="IPR011263">
    <property type="entry name" value="DNA-dir_RNA_pol_RpoA/D/Rpb3"/>
</dbReference>
<dbReference type="CDD" id="cd06928">
    <property type="entry name" value="RNAP_alpha_NTD"/>
    <property type="match status" value="1"/>
</dbReference>
<dbReference type="OrthoDB" id="9805706at2"/>
<keyword evidence="14" id="KW-1185">Reference proteome</keyword>
<comment type="catalytic activity">
    <reaction evidence="10 11">
        <text>RNA(n) + a ribonucleoside 5'-triphosphate = RNA(n+1) + diphosphate</text>
        <dbReference type="Rhea" id="RHEA:21248"/>
        <dbReference type="Rhea" id="RHEA-COMP:14527"/>
        <dbReference type="Rhea" id="RHEA-COMP:17342"/>
        <dbReference type="ChEBI" id="CHEBI:33019"/>
        <dbReference type="ChEBI" id="CHEBI:61557"/>
        <dbReference type="ChEBI" id="CHEBI:140395"/>
        <dbReference type="EC" id="2.7.7.6"/>
    </reaction>
</comment>
<feature type="domain" description="DNA-directed RNA polymerase RpoA/D/Rpb3-type" evidence="12">
    <location>
        <begin position="28"/>
        <end position="235"/>
    </location>
</feature>
<dbReference type="SUPFAM" id="SSF55257">
    <property type="entry name" value="RBP11-like subunits of RNA polymerase"/>
    <property type="match status" value="1"/>
</dbReference>
<dbReference type="GO" id="GO:0003677">
    <property type="term" value="F:DNA binding"/>
    <property type="evidence" value="ECO:0007669"/>
    <property type="project" value="UniProtKB-UniRule"/>
</dbReference>
<dbReference type="AlphaFoldDB" id="A0A552U8P0"/>
<dbReference type="NCBIfam" id="NF003519">
    <property type="entry name" value="PRK05182.2-5"/>
    <property type="match status" value="1"/>
</dbReference>
<sequence>MAVIAKNWTELKKPNRLESKPGSDSRRKNTFVAEPLERGFGLTLGNALRRVLLSSLQGAAVTAVKIDGVLHEFSSLTGVREDVTDMVLNIKQIAVRMQGDQPKRVHLSATGPGPATAGQIAVTGDMEIMNPELVICTLDEGATLNMELTIEAGKGYVPASQNRPADAPIGLVPVDALYSPVRQVAYKVENTRVGQELDYDKLNITVETDGTMTPDDALAYAARILQDQLQLFVNFDEPTGVQSTQHSPVHAGGPIEIDDTNALNRYLLKKVDELELSVRSANCLKNDNIIYIGDLVQKTESEMLRTPNFGRKSLNEIKEVLTAMGLRLGMEIPGWPPENIEEMAKKLEAEY</sequence>
<evidence type="ECO:0000256" key="2">
    <source>
        <dbReference type="ARBA" id="ARBA00012418"/>
    </source>
</evidence>
<evidence type="ECO:0000256" key="1">
    <source>
        <dbReference type="ARBA" id="ARBA00007123"/>
    </source>
</evidence>
<dbReference type="RefSeq" id="WP_144237782.1">
    <property type="nucleotide sequence ID" value="NZ_VJWA01000002.1"/>
</dbReference>
<dbReference type="InterPro" id="IPR011262">
    <property type="entry name" value="DNA-dir_RNA_pol_insert"/>
</dbReference>
<evidence type="ECO:0000256" key="3">
    <source>
        <dbReference type="ARBA" id="ARBA00015972"/>
    </source>
</evidence>
<feature type="region of interest" description="Alpha C-terminal domain (alpha-CTD)" evidence="11">
    <location>
        <begin position="263"/>
        <end position="351"/>
    </location>
</feature>
<dbReference type="InterPro" id="IPR036603">
    <property type="entry name" value="RBP11-like"/>
</dbReference>
<dbReference type="GO" id="GO:0003899">
    <property type="term" value="F:DNA-directed RNA polymerase activity"/>
    <property type="evidence" value="ECO:0007669"/>
    <property type="project" value="UniProtKB-UniRule"/>
</dbReference>
<evidence type="ECO:0000256" key="9">
    <source>
        <dbReference type="ARBA" id="ARBA00033070"/>
    </source>
</evidence>
<evidence type="ECO:0000256" key="6">
    <source>
        <dbReference type="ARBA" id="ARBA00022695"/>
    </source>
</evidence>
<dbReference type="EC" id="2.7.7.6" evidence="2 11"/>
<evidence type="ECO:0000256" key="7">
    <source>
        <dbReference type="ARBA" id="ARBA00023163"/>
    </source>
</evidence>
<accession>A0A552U8P0</accession>
<dbReference type="InterPro" id="IPR036643">
    <property type="entry name" value="RNApol_insert_sf"/>
</dbReference>
<evidence type="ECO:0000256" key="10">
    <source>
        <dbReference type="ARBA" id="ARBA00048552"/>
    </source>
</evidence>
<keyword evidence="7 11" id="KW-0804">Transcription</keyword>
<keyword evidence="5 11" id="KW-0808">Transferase</keyword>
<dbReference type="NCBIfam" id="TIGR02027">
    <property type="entry name" value="rpoA"/>
    <property type="match status" value="1"/>
</dbReference>
<dbReference type="EMBL" id="VJWA01000002">
    <property type="protein sequence ID" value="TRW14577.1"/>
    <property type="molecule type" value="Genomic_DNA"/>
</dbReference>